<accession>A0AAF0DC56</accession>
<evidence type="ECO:0000313" key="1">
    <source>
        <dbReference type="EMBL" id="WEW55399.1"/>
    </source>
</evidence>
<organism evidence="1 2">
    <name type="scientific">Emydomyces testavorans</name>
    <dbReference type="NCBI Taxonomy" id="2070801"/>
    <lineage>
        <taxon>Eukaryota</taxon>
        <taxon>Fungi</taxon>
        <taxon>Dikarya</taxon>
        <taxon>Ascomycota</taxon>
        <taxon>Pezizomycotina</taxon>
        <taxon>Eurotiomycetes</taxon>
        <taxon>Eurotiomycetidae</taxon>
        <taxon>Onygenales</taxon>
        <taxon>Nannizziopsiaceae</taxon>
        <taxon>Emydomyces</taxon>
    </lineage>
</organism>
<proteinExistence type="predicted"/>
<sequence>MAKHQVLSDQRRLTAEHFKEVPWPVAKYLWDCLKQVNSLNLHMWKIFVTVYGQELKEEDRVYTFRPRSKQMPMREYFNLLNSNSLCWQTTVSFSTEFVGLADLVDVSSVYNLVFLEVTASRRKRQLAHDSGPGTSVTDRVIRSWSDAVRAGKAFRYLRCLSLDGQTEVTKNFFPYLDNFPTLSGLVLRSCPQMKDKDAVTAGARHGWQVKRLDPQKHSFEKWKILYTSKGGFGNLQKDPGNDSENDTWPTLHFHLGSSGPSTSTESRTYHFRRERPVLGVNSDPSRIAVEPAGVDALSRINKPVRRLMVKASKKKDMDGILADFTESKYI</sequence>
<name>A0AAF0DC56_9EURO</name>
<keyword evidence="2" id="KW-1185">Reference proteome</keyword>
<reference evidence="1" key="1">
    <citation type="submission" date="2023-03" db="EMBL/GenBank/DDBJ databases">
        <title>Emydomyces testavorans Genome Sequence.</title>
        <authorList>
            <person name="Hoyer L."/>
        </authorList>
    </citation>
    <scope>NUCLEOTIDE SEQUENCE</scope>
    <source>
        <strain evidence="1">16-2883</strain>
    </source>
</reference>
<protein>
    <submittedName>
        <fullName evidence="1">Uncharacterized protein</fullName>
    </submittedName>
</protein>
<dbReference type="AlphaFoldDB" id="A0AAF0DC56"/>
<dbReference type="Proteomes" id="UP001219355">
    <property type="component" value="Chromosome 1"/>
</dbReference>
<gene>
    <name evidence="1" type="ORF">PRK78_000830</name>
</gene>
<evidence type="ECO:0000313" key="2">
    <source>
        <dbReference type="Proteomes" id="UP001219355"/>
    </source>
</evidence>
<dbReference type="EMBL" id="CP120627">
    <property type="protein sequence ID" value="WEW55399.1"/>
    <property type="molecule type" value="Genomic_DNA"/>
</dbReference>